<evidence type="ECO:0000256" key="2">
    <source>
        <dbReference type="PROSITE-ProRule" id="PRU00169"/>
    </source>
</evidence>
<dbReference type="KEGG" id="lyj:FKV23_10700"/>
<dbReference type="PANTHER" id="PTHR44591">
    <property type="entry name" value="STRESS RESPONSE REGULATOR PROTEIN 1"/>
    <property type="match status" value="1"/>
</dbReference>
<evidence type="ECO:0000259" key="3">
    <source>
        <dbReference type="PROSITE" id="PS50110"/>
    </source>
</evidence>
<feature type="modified residue" description="4-aspartylphosphate" evidence="2">
    <location>
        <position position="87"/>
    </location>
</feature>
<evidence type="ECO:0000313" key="4">
    <source>
        <dbReference type="EMBL" id="QDH70498.1"/>
    </source>
</evidence>
<dbReference type="InterPro" id="IPR001789">
    <property type="entry name" value="Sig_transdc_resp-reg_receiver"/>
</dbReference>
<accession>A0A514BSX6</accession>
<keyword evidence="5" id="KW-1185">Reference proteome</keyword>
<dbReference type="AlphaFoldDB" id="A0A514BSX6"/>
<dbReference type="Gene3D" id="1.20.120.160">
    <property type="entry name" value="HPT domain"/>
    <property type="match status" value="1"/>
</dbReference>
<dbReference type="PROSITE" id="PS50110">
    <property type="entry name" value="RESPONSE_REGULATORY"/>
    <property type="match status" value="1"/>
</dbReference>
<gene>
    <name evidence="4" type="ORF">FKV23_10700</name>
</gene>
<sequence length="282" mass="29952">MARALSAHEPPAPVNIAIPAGLVHGCHPDMPTTSTPPSILLVEDDPTSRAFFEAALKPLSVTIESADCVGTALTLAEDGRHALWLFDARLPDGTAAGLLARLRALGLTTPAIAHTASLSTSEQAQLLDAGFEQVLVKPLPPRQVQAVVQQLLRTHVQAAPVRVAEPGPGEAILPVWDDASADQALNGNHLHVVSLRRMFLGDLDRARASIIAGWKDNRTAAHAELHKLRASCGFVGAARLADAVEALQHMPDLPQSLERFDRAALQTLATRPDRTSQASDSV</sequence>
<keyword evidence="1 2" id="KW-0597">Phosphoprotein</keyword>
<organism evidence="4 5">
    <name type="scientific">Marilutibacter alkalisoli</name>
    <dbReference type="NCBI Taxonomy" id="2591633"/>
    <lineage>
        <taxon>Bacteria</taxon>
        <taxon>Pseudomonadati</taxon>
        <taxon>Pseudomonadota</taxon>
        <taxon>Gammaproteobacteria</taxon>
        <taxon>Lysobacterales</taxon>
        <taxon>Lysobacteraceae</taxon>
        <taxon>Marilutibacter</taxon>
    </lineage>
</organism>
<dbReference type="EMBL" id="CP041242">
    <property type="protein sequence ID" value="QDH70498.1"/>
    <property type="molecule type" value="Genomic_DNA"/>
</dbReference>
<evidence type="ECO:0000313" key="5">
    <source>
        <dbReference type="Proteomes" id="UP000317199"/>
    </source>
</evidence>
<dbReference type="SUPFAM" id="SSF47226">
    <property type="entry name" value="Histidine-containing phosphotransfer domain, HPT domain"/>
    <property type="match status" value="1"/>
</dbReference>
<evidence type="ECO:0000256" key="1">
    <source>
        <dbReference type="ARBA" id="ARBA00022553"/>
    </source>
</evidence>
<dbReference type="Proteomes" id="UP000317199">
    <property type="component" value="Chromosome"/>
</dbReference>
<dbReference type="InterPro" id="IPR050595">
    <property type="entry name" value="Bact_response_regulator"/>
</dbReference>
<dbReference type="PANTHER" id="PTHR44591:SF21">
    <property type="entry name" value="TWO-COMPONENT RESPONSE REGULATOR"/>
    <property type="match status" value="1"/>
</dbReference>
<dbReference type="CDD" id="cd00156">
    <property type="entry name" value="REC"/>
    <property type="match status" value="1"/>
</dbReference>
<dbReference type="InterPro" id="IPR036641">
    <property type="entry name" value="HPT_dom_sf"/>
</dbReference>
<protein>
    <submittedName>
        <fullName evidence="4">Response regulator</fullName>
    </submittedName>
</protein>
<dbReference type="SMART" id="SM00448">
    <property type="entry name" value="REC"/>
    <property type="match status" value="1"/>
</dbReference>
<name>A0A514BSX6_9GAMM</name>
<reference evidence="4 5" key="1">
    <citation type="submission" date="2019-06" db="EMBL/GenBank/DDBJ databases">
        <title>Lysobacter alkalisoli sp. nov. isolated from saline-alkali soil.</title>
        <authorList>
            <person name="Sun J.-Q."/>
            <person name="Xu L."/>
        </authorList>
    </citation>
    <scope>NUCLEOTIDE SEQUENCE [LARGE SCALE GENOMIC DNA]</scope>
    <source>
        <strain evidence="4 5">SJ-36</strain>
    </source>
</reference>
<dbReference type="InterPro" id="IPR011006">
    <property type="entry name" value="CheY-like_superfamily"/>
</dbReference>
<dbReference type="Pfam" id="PF00072">
    <property type="entry name" value="Response_reg"/>
    <property type="match status" value="1"/>
</dbReference>
<feature type="domain" description="Response regulatory" evidence="3">
    <location>
        <begin position="38"/>
        <end position="152"/>
    </location>
</feature>
<proteinExistence type="predicted"/>
<dbReference type="Gene3D" id="3.40.50.2300">
    <property type="match status" value="1"/>
</dbReference>
<dbReference type="SUPFAM" id="SSF52172">
    <property type="entry name" value="CheY-like"/>
    <property type="match status" value="1"/>
</dbReference>
<dbReference type="OrthoDB" id="5966285at2"/>
<dbReference type="GO" id="GO:0000160">
    <property type="term" value="P:phosphorelay signal transduction system"/>
    <property type="evidence" value="ECO:0007669"/>
    <property type="project" value="InterPro"/>
</dbReference>